<evidence type="ECO:0008006" key="4">
    <source>
        <dbReference type="Google" id="ProtNLM"/>
    </source>
</evidence>
<feature type="chain" id="PRO_5044848568" description="Transmembrane protein" evidence="1">
    <location>
        <begin position="29"/>
        <end position="163"/>
    </location>
</feature>
<dbReference type="PANTHER" id="PTHR31676">
    <property type="entry name" value="T31J12.3 PROTEIN-RELATED"/>
    <property type="match status" value="1"/>
</dbReference>
<dbReference type="InterPro" id="IPR007493">
    <property type="entry name" value="DUF538"/>
</dbReference>
<accession>A0ABD3AK58</accession>
<dbReference type="InterPro" id="IPR036758">
    <property type="entry name" value="At5g01610-like"/>
</dbReference>
<feature type="signal peptide" evidence="1">
    <location>
        <begin position="1"/>
        <end position="28"/>
    </location>
</feature>
<dbReference type="Gene3D" id="2.30.240.10">
    <property type="entry name" value="At5g01610-like"/>
    <property type="match status" value="1"/>
</dbReference>
<evidence type="ECO:0000313" key="2">
    <source>
        <dbReference type="EMBL" id="KAL3531486.1"/>
    </source>
</evidence>
<keyword evidence="3" id="KW-1185">Reference proteome</keyword>
<dbReference type="Proteomes" id="UP001630127">
    <property type="component" value="Unassembled WGS sequence"/>
</dbReference>
<comment type="caution">
    <text evidence="2">The sequence shown here is derived from an EMBL/GenBank/DDBJ whole genome shotgun (WGS) entry which is preliminary data.</text>
</comment>
<keyword evidence="1" id="KW-0732">Signal</keyword>
<gene>
    <name evidence="2" type="ORF">ACH5RR_010808</name>
</gene>
<dbReference type="Pfam" id="PF04398">
    <property type="entry name" value="DUF538"/>
    <property type="match status" value="1"/>
</dbReference>
<evidence type="ECO:0000256" key="1">
    <source>
        <dbReference type="SAM" id="SignalP"/>
    </source>
</evidence>
<protein>
    <recommendedName>
        <fullName evidence="4">Transmembrane protein</fullName>
    </recommendedName>
</protein>
<dbReference type="EMBL" id="JBJUIK010000004">
    <property type="protein sequence ID" value="KAL3531486.1"/>
    <property type="molecule type" value="Genomic_DNA"/>
</dbReference>
<dbReference type="SUPFAM" id="SSF141562">
    <property type="entry name" value="At5g01610-like"/>
    <property type="match status" value="1"/>
</dbReference>
<organism evidence="2 3">
    <name type="scientific">Cinchona calisaya</name>
    <dbReference type="NCBI Taxonomy" id="153742"/>
    <lineage>
        <taxon>Eukaryota</taxon>
        <taxon>Viridiplantae</taxon>
        <taxon>Streptophyta</taxon>
        <taxon>Embryophyta</taxon>
        <taxon>Tracheophyta</taxon>
        <taxon>Spermatophyta</taxon>
        <taxon>Magnoliopsida</taxon>
        <taxon>eudicotyledons</taxon>
        <taxon>Gunneridae</taxon>
        <taxon>Pentapetalae</taxon>
        <taxon>asterids</taxon>
        <taxon>lamiids</taxon>
        <taxon>Gentianales</taxon>
        <taxon>Rubiaceae</taxon>
        <taxon>Cinchonoideae</taxon>
        <taxon>Cinchoneae</taxon>
        <taxon>Cinchona</taxon>
    </lineage>
</organism>
<dbReference type="AlphaFoldDB" id="A0ABD3AK58"/>
<name>A0ABD3AK58_9GENT</name>
<sequence length="163" mass="17816">MSSTAATSSTILCTIFIFLAIFSNSNDALTAYQVLEEYDLPVGLLPKGVTSYELDSSTGEFTVYLNETCTFTIEGYKLKYKTQITGVISKDALKDLSGVQVKILFFWLNLQEVTRDGDELIFSVGIASADFPLSNFAQSPQCGCGFDCAVNLIETVTSFNSFN</sequence>
<evidence type="ECO:0000313" key="3">
    <source>
        <dbReference type="Proteomes" id="UP001630127"/>
    </source>
</evidence>
<dbReference type="PANTHER" id="PTHR31676:SF173">
    <property type="entry name" value="DUF538 DOMAIN-CONTAINING PROTEIN"/>
    <property type="match status" value="1"/>
</dbReference>
<proteinExistence type="predicted"/>
<reference evidence="2 3" key="1">
    <citation type="submission" date="2024-11" db="EMBL/GenBank/DDBJ databases">
        <title>A near-complete genome assembly of Cinchona calisaya.</title>
        <authorList>
            <person name="Lian D.C."/>
            <person name="Zhao X.W."/>
            <person name="Wei L."/>
        </authorList>
    </citation>
    <scope>NUCLEOTIDE SEQUENCE [LARGE SCALE GENOMIC DNA]</scope>
    <source>
        <tissue evidence="2">Nenye</tissue>
    </source>
</reference>